<reference evidence="2 3" key="1">
    <citation type="submission" date="2018-06" db="EMBL/GenBank/DDBJ databases">
        <title>The complete genome sequence of a nosiheptide producer Streptomyces actuosus ATCC 25421: deducing the ability of producing a new class III lantibiotics.</title>
        <authorList>
            <person name="Liu W."/>
            <person name="Sun F."/>
            <person name="Hu Y."/>
        </authorList>
    </citation>
    <scope>NUCLEOTIDE SEQUENCE [LARGE SCALE GENOMIC DNA]</scope>
    <source>
        <strain evidence="2 3">ATCC 25421</strain>
    </source>
</reference>
<gene>
    <name evidence="2" type="ORF">DMT42_09650</name>
</gene>
<evidence type="ECO:0000256" key="1">
    <source>
        <dbReference type="SAM" id="MobiDB-lite"/>
    </source>
</evidence>
<evidence type="ECO:0000313" key="2">
    <source>
        <dbReference type="EMBL" id="AWT47529.1"/>
    </source>
</evidence>
<dbReference type="OrthoDB" id="4256099at2"/>
<organism evidence="2 3">
    <name type="scientific">Streptomyces actuosus</name>
    <dbReference type="NCBI Taxonomy" id="1885"/>
    <lineage>
        <taxon>Bacteria</taxon>
        <taxon>Bacillati</taxon>
        <taxon>Actinomycetota</taxon>
        <taxon>Actinomycetes</taxon>
        <taxon>Kitasatosporales</taxon>
        <taxon>Streptomycetaceae</taxon>
        <taxon>Streptomyces</taxon>
    </lineage>
</organism>
<evidence type="ECO:0000313" key="3">
    <source>
        <dbReference type="Proteomes" id="UP000247634"/>
    </source>
</evidence>
<name>A0A2U9PCD0_STRAS</name>
<dbReference type="Proteomes" id="UP000247634">
    <property type="component" value="Chromosome"/>
</dbReference>
<proteinExistence type="predicted"/>
<accession>A0A2U9PCD0</accession>
<keyword evidence="3" id="KW-1185">Reference proteome</keyword>
<protein>
    <submittedName>
        <fullName evidence="2">Uncharacterized protein</fullName>
    </submittedName>
</protein>
<dbReference type="KEGG" id="sact:DMT42_09650"/>
<feature type="region of interest" description="Disordered" evidence="1">
    <location>
        <begin position="70"/>
        <end position="95"/>
    </location>
</feature>
<dbReference type="AlphaFoldDB" id="A0A2U9PCD0"/>
<sequence>MEATDGYVTALLCGEELRVIPPGQWRQSQQRLLNMGQIDAFAEAVIHPDDIDLYFELDPTNEEIGEFVADAAQQAGESLGKSRGPAPSSRRTRRR</sequence>
<dbReference type="EMBL" id="CP029788">
    <property type="protein sequence ID" value="AWT47529.1"/>
    <property type="molecule type" value="Genomic_DNA"/>
</dbReference>